<dbReference type="AlphaFoldDB" id="A0A0D2ZWS3"/>
<keyword evidence="3" id="KW-1185">Reference proteome</keyword>
<dbReference type="Proteomes" id="UP000032141">
    <property type="component" value="Unassembled WGS sequence"/>
</dbReference>
<reference evidence="2" key="2">
    <citation type="submission" date="2015-06" db="UniProtKB">
        <authorList>
            <consortium name="EnsemblPlants"/>
        </authorList>
    </citation>
    <scope>IDENTIFICATION</scope>
</reference>
<dbReference type="EnsemblPlants" id="Bo03650s010.1">
    <property type="protein sequence ID" value="Bo03650s010.1"/>
    <property type="gene ID" value="Bo03650s010"/>
</dbReference>
<organism evidence="2 3">
    <name type="scientific">Brassica oleracea var. oleracea</name>
    <dbReference type="NCBI Taxonomy" id="109376"/>
    <lineage>
        <taxon>Eukaryota</taxon>
        <taxon>Viridiplantae</taxon>
        <taxon>Streptophyta</taxon>
        <taxon>Embryophyta</taxon>
        <taxon>Tracheophyta</taxon>
        <taxon>Spermatophyta</taxon>
        <taxon>Magnoliopsida</taxon>
        <taxon>eudicotyledons</taxon>
        <taxon>Gunneridae</taxon>
        <taxon>Pentapetalae</taxon>
        <taxon>rosids</taxon>
        <taxon>malvids</taxon>
        <taxon>Brassicales</taxon>
        <taxon>Brassicaceae</taxon>
        <taxon>Brassiceae</taxon>
        <taxon>Brassica</taxon>
    </lineage>
</organism>
<name>A0A0D2ZWS3_BRAOL</name>
<dbReference type="PANTHER" id="PTHR45023:SF4">
    <property type="entry name" value="GLYCINE-RICH PROTEIN-RELATED"/>
    <property type="match status" value="1"/>
</dbReference>
<proteinExistence type="predicted"/>
<dbReference type="PANTHER" id="PTHR45023">
    <property type="match status" value="1"/>
</dbReference>
<feature type="region of interest" description="Disordered" evidence="1">
    <location>
        <begin position="139"/>
        <end position="185"/>
    </location>
</feature>
<evidence type="ECO:0000313" key="3">
    <source>
        <dbReference type="Proteomes" id="UP000032141"/>
    </source>
</evidence>
<accession>A0A0D2ZWS3</accession>
<sequence length="185" mass="21128">MDSNPYRQSTNFVDLLTSQQSVFSLVEDIVPEDTPAERKERRMWTPVEDMVLISSWLNTSKDPVVGNEQLSGTFWKRIAAYFAATASREKTSGQNENDVLKLAHEIFFNNPQKKIILEHAWKELRNDQKWCELSYQGTAKRRKYDEGSQSETSHANETGTEERPSGVKAAKGEKKKNVEGKETLS</sequence>
<reference evidence="2" key="1">
    <citation type="journal article" date="2014" name="Genome Biol.">
        <title>Transcriptome and methylome profiling reveals relics of genome dominance in the mesopolyploid Brassica oleracea.</title>
        <authorList>
            <person name="Parkin I.A."/>
            <person name="Koh C."/>
            <person name="Tang H."/>
            <person name="Robinson S.J."/>
            <person name="Kagale S."/>
            <person name="Clarke W.E."/>
            <person name="Town C.D."/>
            <person name="Nixon J."/>
            <person name="Krishnakumar V."/>
            <person name="Bidwell S.L."/>
            <person name="Denoeud F."/>
            <person name="Belcram H."/>
            <person name="Links M.G."/>
            <person name="Just J."/>
            <person name="Clarke C."/>
            <person name="Bender T."/>
            <person name="Huebert T."/>
            <person name="Mason A.S."/>
            <person name="Pires J.C."/>
            <person name="Barker G."/>
            <person name="Moore J."/>
            <person name="Walley P.G."/>
            <person name="Manoli S."/>
            <person name="Batley J."/>
            <person name="Edwards D."/>
            <person name="Nelson M.N."/>
            <person name="Wang X."/>
            <person name="Paterson A.H."/>
            <person name="King G."/>
            <person name="Bancroft I."/>
            <person name="Chalhoub B."/>
            <person name="Sharpe A.G."/>
        </authorList>
    </citation>
    <scope>NUCLEOTIDE SEQUENCE [LARGE SCALE GENOMIC DNA]</scope>
    <source>
        <strain evidence="2">cv. TO1000</strain>
    </source>
</reference>
<feature type="compositionally biased region" description="Polar residues" evidence="1">
    <location>
        <begin position="147"/>
        <end position="158"/>
    </location>
</feature>
<dbReference type="Gramene" id="Bo03650s010.1">
    <property type="protein sequence ID" value="Bo03650s010.1"/>
    <property type="gene ID" value="Bo03650s010"/>
</dbReference>
<protein>
    <recommendedName>
        <fullName evidence="4">No apical meristem-associated C-terminal domain-containing protein</fullName>
    </recommendedName>
</protein>
<feature type="compositionally biased region" description="Basic and acidic residues" evidence="1">
    <location>
        <begin position="160"/>
        <end position="185"/>
    </location>
</feature>
<evidence type="ECO:0000313" key="2">
    <source>
        <dbReference type="EnsemblPlants" id="Bo03650s010.1"/>
    </source>
</evidence>
<evidence type="ECO:0000256" key="1">
    <source>
        <dbReference type="SAM" id="MobiDB-lite"/>
    </source>
</evidence>
<evidence type="ECO:0008006" key="4">
    <source>
        <dbReference type="Google" id="ProtNLM"/>
    </source>
</evidence>
<dbReference type="OMA" id="IAPTEHR"/>
<dbReference type="HOGENOM" id="CLU_012390_0_4_1"/>